<evidence type="ECO:0000313" key="2">
    <source>
        <dbReference type="Proteomes" id="UP001430065"/>
    </source>
</evidence>
<name>A0ABS2JWQ3_9GAMM</name>
<sequence>MSSKVAGFTMHDAAGHAVLKSDWLRWVRDHNGPGEFGVVTHFSWRVDGRDVCVPVDIGQVTWHVLPDASGFICFERGFKTDNCYVLDAFGRERYRLHVPWELTPYDVPSGAKMWFRNVGTHADGKFGVTAWIEYAGDFYFELDYHEGRFLWGKEIRF</sequence>
<reference evidence="1 2" key="1">
    <citation type="submission" date="2020-10" db="EMBL/GenBank/DDBJ databases">
        <title>Phylogeny of dyella-like bacteria.</title>
        <authorList>
            <person name="Fu J."/>
        </authorList>
    </citation>
    <scope>NUCLEOTIDE SEQUENCE [LARGE SCALE GENOMIC DNA]</scope>
    <source>
        <strain evidence="1 2">THG-B117</strain>
    </source>
</reference>
<gene>
    <name evidence="1" type="ORF">ISP20_15055</name>
</gene>
<accession>A0ABS2JWQ3</accession>
<dbReference type="EMBL" id="JADIKC010000007">
    <property type="protein sequence ID" value="MBM7122483.1"/>
    <property type="molecule type" value="Genomic_DNA"/>
</dbReference>
<evidence type="ECO:0008006" key="3">
    <source>
        <dbReference type="Google" id="ProtNLM"/>
    </source>
</evidence>
<dbReference type="RefSeq" id="WP_204636938.1">
    <property type="nucleotide sequence ID" value="NZ_JADIKC010000007.1"/>
</dbReference>
<proteinExistence type="predicted"/>
<keyword evidence="2" id="KW-1185">Reference proteome</keyword>
<comment type="caution">
    <text evidence="1">The sequence shown here is derived from an EMBL/GenBank/DDBJ whole genome shotgun (WGS) entry which is preliminary data.</text>
</comment>
<evidence type="ECO:0000313" key="1">
    <source>
        <dbReference type="EMBL" id="MBM7122483.1"/>
    </source>
</evidence>
<organism evidence="1 2">
    <name type="scientific">Dyella kyungheensis</name>
    <dbReference type="NCBI Taxonomy" id="1242174"/>
    <lineage>
        <taxon>Bacteria</taxon>
        <taxon>Pseudomonadati</taxon>
        <taxon>Pseudomonadota</taxon>
        <taxon>Gammaproteobacteria</taxon>
        <taxon>Lysobacterales</taxon>
        <taxon>Rhodanobacteraceae</taxon>
        <taxon>Dyella</taxon>
    </lineage>
</organism>
<dbReference type="Proteomes" id="UP001430065">
    <property type="component" value="Unassembled WGS sequence"/>
</dbReference>
<protein>
    <recommendedName>
        <fullName evidence="3">DUF4178 domain-containing protein</fullName>
    </recommendedName>
</protein>